<gene>
    <name evidence="1" type="ORF">M6B38_232085</name>
</gene>
<organism evidence="1 2">
    <name type="scientific">Iris pallida</name>
    <name type="common">Sweet iris</name>
    <dbReference type="NCBI Taxonomy" id="29817"/>
    <lineage>
        <taxon>Eukaryota</taxon>
        <taxon>Viridiplantae</taxon>
        <taxon>Streptophyta</taxon>
        <taxon>Embryophyta</taxon>
        <taxon>Tracheophyta</taxon>
        <taxon>Spermatophyta</taxon>
        <taxon>Magnoliopsida</taxon>
        <taxon>Liliopsida</taxon>
        <taxon>Asparagales</taxon>
        <taxon>Iridaceae</taxon>
        <taxon>Iridoideae</taxon>
        <taxon>Irideae</taxon>
        <taxon>Iris</taxon>
    </lineage>
</organism>
<reference evidence="1" key="2">
    <citation type="submission" date="2023-04" db="EMBL/GenBank/DDBJ databases">
        <authorList>
            <person name="Bruccoleri R.E."/>
            <person name="Oakeley E.J."/>
            <person name="Faust A.-M."/>
            <person name="Dessus-Babus S."/>
            <person name="Altorfer M."/>
            <person name="Burckhardt D."/>
            <person name="Oertli M."/>
            <person name="Naumann U."/>
            <person name="Petersen F."/>
            <person name="Wong J."/>
        </authorList>
    </citation>
    <scope>NUCLEOTIDE SEQUENCE</scope>
    <source>
        <strain evidence="1">GSM-AAB239-AS_SAM_17_03QT</strain>
        <tissue evidence="1">Leaf</tissue>
    </source>
</reference>
<name>A0AAX6DRH7_IRIPA</name>
<sequence>MPKNFGEIIQNCTRMKADKVTKLERKQQKATTQILQGGGRLRQMKLMLERFSKRERNRVMRR</sequence>
<dbReference type="AlphaFoldDB" id="A0AAX6DRH7"/>
<proteinExistence type="predicted"/>
<evidence type="ECO:0000313" key="1">
    <source>
        <dbReference type="EMBL" id="KAJ6794351.1"/>
    </source>
</evidence>
<protein>
    <submittedName>
        <fullName evidence="1">Uncharacterized protein</fullName>
    </submittedName>
</protein>
<dbReference type="Proteomes" id="UP001140949">
    <property type="component" value="Unassembled WGS sequence"/>
</dbReference>
<accession>A0AAX6DRH7</accession>
<evidence type="ECO:0000313" key="2">
    <source>
        <dbReference type="Proteomes" id="UP001140949"/>
    </source>
</evidence>
<comment type="caution">
    <text evidence="1">The sequence shown here is derived from an EMBL/GenBank/DDBJ whole genome shotgun (WGS) entry which is preliminary data.</text>
</comment>
<reference evidence="1" key="1">
    <citation type="journal article" date="2023" name="GigaByte">
        <title>Genome assembly of the bearded iris, Iris pallida Lam.</title>
        <authorList>
            <person name="Bruccoleri R.E."/>
            <person name="Oakeley E.J."/>
            <person name="Faust A.M.E."/>
            <person name="Altorfer M."/>
            <person name="Dessus-Babus S."/>
            <person name="Burckhardt D."/>
            <person name="Oertli M."/>
            <person name="Naumann U."/>
            <person name="Petersen F."/>
            <person name="Wong J."/>
        </authorList>
    </citation>
    <scope>NUCLEOTIDE SEQUENCE</scope>
    <source>
        <strain evidence="1">GSM-AAB239-AS_SAM_17_03QT</strain>
    </source>
</reference>
<dbReference type="EMBL" id="JANAVB010042420">
    <property type="protein sequence ID" value="KAJ6794351.1"/>
    <property type="molecule type" value="Genomic_DNA"/>
</dbReference>
<keyword evidence="2" id="KW-1185">Reference proteome</keyword>